<evidence type="ECO:0000256" key="7">
    <source>
        <dbReference type="ARBA" id="ARBA00034754"/>
    </source>
</evidence>
<comment type="caution">
    <text evidence="11">The sequence shown here is derived from an EMBL/GenBank/DDBJ whole genome shotgun (WGS) entry which is preliminary data.</text>
</comment>
<evidence type="ECO:0000256" key="4">
    <source>
        <dbReference type="ARBA" id="ARBA00022695"/>
    </source>
</evidence>
<name>A0A0L8V8K0_9BACT</name>
<feature type="domain" description="DNA polymerase III delta N-terminal" evidence="9">
    <location>
        <begin position="19"/>
        <end position="133"/>
    </location>
</feature>
<keyword evidence="6" id="KW-0239">DNA-directed DNA polymerase</keyword>
<accession>A0A0L8V8K0</accession>
<evidence type="ECO:0000256" key="5">
    <source>
        <dbReference type="ARBA" id="ARBA00022705"/>
    </source>
</evidence>
<evidence type="ECO:0000256" key="8">
    <source>
        <dbReference type="ARBA" id="ARBA00049244"/>
    </source>
</evidence>
<dbReference type="AlphaFoldDB" id="A0A0L8V8K0"/>
<dbReference type="EC" id="2.7.7.7" evidence="1"/>
<dbReference type="InterPro" id="IPR005790">
    <property type="entry name" value="DNA_polIII_delta"/>
</dbReference>
<comment type="catalytic activity">
    <reaction evidence="8">
        <text>DNA(n) + a 2'-deoxyribonucleoside 5'-triphosphate = DNA(n+1) + diphosphate</text>
        <dbReference type="Rhea" id="RHEA:22508"/>
        <dbReference type="Rhea" id="RHEA-COMP:17339"/>
        <dbReference type="Rhea" id="RHEA-COMP:17340"/>
        <dbReference type="ChEBI" id="CHEBI:33019"/>
        <dbReference type="ChEBI" id="CHEBI:61560"/>
        <dbReference type="ChEBI" id="CHEBI:173112"/>
        <dbReference type="EC" id="2.7.7.7"/>
    </reaction>
</comment>
<evidence type="ECO:0000313" key="11">
    <source>
        <dbReference type="EMBL" id="KOH44776.1"/>
    </source>
</evidence>
<dbReference type="GO" id="GO:0003887">
    <property type="term" value="F:DNA-directed DNA polymerase activity"/>
    <property type="evidence" value="ECO:0007669"/>
    <property type="project" value="UniProtKB-KW"/>
</dbReference>
<evidence type="ECO:0000313" key="12">
    <source>
        <dbReference type="Proteomes" id="UP000036958"/>
    </source>
</evidence>
<dbReference type="OrthoDB" id="1172326at2"/>
<dbReference type="InterPro" id="IPR048466">
    <property type="entry name" value="DNA_pol3_delta-like_C"/>
</dbReference>
<dbReference type="InterPro" id="IPR027417">
    <property type="entry name" value="P-loop_NTPase"/>
</dbReference>
<evidence type="ECO:0000256" key="3">
    <source>
        <dbReference type="ARBA" id="ARBA00022679"/>
    </source>
</evidence>
<dbReference type="STRING" id="1409788.NC99_24360"/>
<keyword evidence="3" id="KW-0808">Transferase</keyword>
<evidence type="ECO:0000256" key="2">
    <source>
        <dbReference type="ARBA" id="ARBA00017703"/>
    </source>
</evidence>
<evidence type="ECO:0000259" key="9">
    <source>
        <dbReference type="Pfam" id="PF06144"/>
    </source>
</evidence>
<evidence type="ECO:0000256" key="6">
    <source>
        <dbReference type="ARBA" id="ARBA00022932"/>
    </source>
</evidence>
<reference evidence="12" key="1">
    <citation type="submission" date="2015-07" db="EMBL/GenBank/DDBJ databases">
        <title>Genome sequencing of Sunxiuqinia dokdonensis strain SK.</title>
        <authorList>
            <person name="Ahn S."/>
            <person name="Kim B.-C."/>
        </authorList>
    </citation>
    <scope>NUCLEOTIDE SEQUENCE [LARGE SCALE GENOMIC DNA]</scope>
    <source>
        <strain evidence="12">SK</strain>
    </source>
</reference>
<dbReference type="Gene3D" id="1.10.8.60">
    <property type="match status" value="1"/>
</dbReference>
<dbReference type="InterPro" id="IPR008921">
    <property type="entry name" value="DNA_pol3_clamp-load_cplx_C"/>
</dbReference>
<dbReference type="Pfam" id="PF21694">
    <property type="entry name" value="DNA_pol3_delta_C"/>
    <property type="match status" value="1"/>
</dbReference>
<keyword evidence="5" id="KW-0235">DNA replication</keyword>
<evidence type="ECO:0000259" key="10">
    <source>
        <dbReference type="Pfam" id="PF21694"/>
    </source>
</evidence>
<dbReference type="RefSeq" id="WP_053183677.1">
    <property type="nucleotide sequence ID" value="NZ_LGIA01000153.1"/>
</dbReference>
<dbReference type="Proteomes" id="UP000036958">
    <property type="component" value="Unassembled WGS sequence"/>
</dbReference>
<dbReference type="PANTHER" id="PTHR34388:SF1">
    <property type="entry name" value="DNA POLYMERASE III SUBUNIT DELTA"/>
    <property type="match status" value="1"/>
</dbReference>
<feature type="domain" description="DNA polymerase III delta subunit-like C-terminal" evidence="10">
    <location>
        <begin position="209"/>
        <end position="310"/>
    </location>
</feature>
<dbReference type="SUPFAM" id="SSF48019">
    <property type="entry name" value="post-AAA+ oligomerization domain-like"/>
    <property type="match status" value="1"/>
</dbReference>
<protein>
    <recommendedName>
        <fullName evidence="2">DNA polymerase III subunit delta</fullName>
        <ecNumber evidence="1">2.7.7.7</ecNumber>
    </recommendedName>
</protein>
<dbReference type="GO" id="GO:0003677">
    <property type="term" value="F:DNA binding"/>
    <property type="evidence" value="ECO:0007669"/>
    <property type="project" value="InterPro"/>
</dbReference>
<dbReference type="GO" id="GO:0006261">
    <property type="term" value="P:DNA-templated DNA replication"/>
    <property type="evidence" value="ECO:0007669"/>
    <property type="project" value="TreeGrafter"/>
</dbReference>
<keyword evidence="4" id="KW-0548">Nucleotidyltransferase</keyword>
<comment type="similarity">
    <text evidence="7">Belongs to the DNA polymerase HolA subunit family.</text>
</comment>
<gene>
    <name evidence="11" type="ORF">NC99_24360</name>
</gene>
<evidence type="ECO:0000256" key="1">
    <source>
        <dbReference type="ARBA" id="ARBA00012417"/>
    </source>
</evidence>
<dbReference type="Gene3D" id="3.40.50.300">
    <property type="entry name" value="P-loop containing nucleotide triphosphate hydrolases"/>
    <property type="match status" value="1"/>
</dbReference>
<keyword evidence="12" id="KW-1185">Reference proteome</keyword>
<dbReference type="SUPFAM" id="SSF52540">
    <property type="entry name" value="P-loop containing nucleoside triphosphate hydrolases"/>
    <property type="match status" value="1"/>
</dbReference>
<sequence>MDYQDILVNLKKKIYHPVYFLMGEESYFIDQITDYISKNVLTDAEKSFNQHVLYGKDTDVNTIITHARRFPMMANHQVVVVKEAQNIKKIEELEPYIKAPLTSTILVVNYKYKTIDKRKSFAKQLAKSCVLFESKKIYENKLPAWINSYLAAHNYSIAPQAAAMLAEYLGTDLGKVSNELNKLIITLPEGTKIAPDHIEKNIGISKDYNIFELQNALSERNVLKSNQIINYFAANPSSNPITRTIASLYYYFMKILTLHFLTDKSPNAVASTLQVAPFFVRSYMDAAKVYNPKKLVAIMEILREYDMKSKGFGNVSTSAGDLQKEMIYKILH</sequence>
<dbReference type="Gene3D" id="1.20.272.10">
    <property type="match status" value="1"/>
</dbReference>
<dbReference type="EMBL" id="LGIA01000153">
    <property type="protein sequence ID" value="KOH44776.1"/>
    <property type="molecule type" value="Genomic_DNA"/>
</dbReference>
<proteinExistence type="inferred from homology"/>
<dbReference type="Pfam" id="PF06144">
    <property type="entry name" value="DNA_pol3_delta"/>
    <property type="match status" value="1"/>
</dbReference>
<dbReference type="PANTHER" id="PTHR34388">
    <property type="entry name" value="DNA POLYMERASE III SUBUNIT DELTA"/>
    <property type="match status" value="1"/>
</dbReference>
<dbReference type="InterPro" id="IPR010372">
    <property type="entry name" value="DNA_pol3_delta_N"/>
</dbReference>
<organism evidence="11 12">
    <name type="scientific">Sunxiuqinia dokdonensis</name>
    <dbReference type="NCBI Taxonomy" id="1409788"/>
    <lineage>
        <taxon>Bacteria</taxon>
        <taxon>Pseudomonadati</taxon>
        <taxon>Bacteroidota</taxon>
        <taxon>Bacteroidia</taxon>
        <taxon>Marinilabiliales</taxon>
        <taxon>Prolixibacteraceae</taxon>
        <taxon>Sunxiuqinia</taxon>
    </lineage>
</organism>
<dbReference type="PATRIC" id="fig|1409788.3.peg.2515"/>
<dbReference type="GO" id="GO:0009360">
    <property type="term" value="C:DNA polymerase III complex"/>
    <property type="evidence" value="ECO:0007669"/>
    <property type="project" value="InterPro"/>
</dbReference>
<dbReference type="NCBIfam" id="TIGR01128">
    <property type="entry name" value="holA"/>
    <property type="match status" value="1"/>
</dbReference>